<sequence>MLVVTVIASLLAVVVSAANPPTEQATVEVTLQQGAITGSREEAINGRVYYSFKSIPYAKPPVGPLRFKDPEPAPAWSGVRNGSLPIPKCPQTSIFILKRYPIEGQEDCLYLNVYTPQPYVSNLPVMVYIHGGAFLVGSAGEGSPAPLMQKDIVLVTINYRLGALGFLSTGDSVLPGNLGLKDQTLALQWVQGNIKDFGGDPNQVTIFGISAGGISAHLHVLSPSSVGLFQRAIIQSGTALLATITSPRKGAISISKALNCSGPIESHQLLECFKNATLEDLVEAQNSLNEWYDLPLTVGPCVDGSFLPQHPASLLRLSHYADNVDVMIGTAQEDGNLLTAGLFSKAGEEALQKLNDNFSKVGPIMLGVTEEENPVYLARRIFLRYMSDLNVTIDDEFALTKLIGDQAFKTHSLQSAGFHAKRPHSKTFLYELQHPLENPIMSLFTNTSIKREMAGHGDDMIYIFQFPEFLEPLHRPQDLHVQEIFLTLWTNFASTGNPTINGTLGFRWAPVTPCDPLRYLSITTTPSMQQADRSILNFWNSLPTETTKLLYPELFLQNVEQEL</sequence>
<reference evidence="7" key="1">
    <citation type="submission" date="2015-09" db="EMBL/GenBank/DDBJ databases">
        <title>Scylla olivacea transcriptome.</title>
        <authorList>
            <person name="Ikhwanuddin M."/>
        </authorList>
    </citation>
    <scope>NUCLEOTIDE SEQUENCE</scope>
</reference>
<dbReference type="PANTHER" id="PTHR11559">
    <property type="entry name" value="CARBOXYLESTERASE"/>
    <property type="match status" value="1"/>
</dbReference>
<dbReference type="PROSITE" id="PS00941">
    <property type="entry name" value="CARBOXYLESTERASE_B_2"/>
    <property type="match status" value="1"/>
</dbReference>
<dbReference type="Gene3D" id="3.40.50.1820">
    <property type="entry name" value="alpha/beta hydrolase"/>
    <property type="match status" value="1"/>
</dbReference>
<dbReference type="AlphaFoldDB" id="A0A0P4WIU0"/>
<dbReference type="InterPro" id="IPR019826">
    <property type="entry name" value="Carboxylesterase_B_AS"/>
</dbReference>
<keyword evidence="4" id="KW-0325">Glycoprotein</keyword>
<comment type="similarity">
    <text evidence="1 5">Belongs to the type-B carboxylesterase/lipase family.</text>
</comment>
<protein>
    <recommendedName>
        <fullName evidence="5">Carboxylic ester hydrolase</fullName>
        <ecNumber evidence="5">3.1.1.-</ecNumber>
    </recommendedName>
</protein>
<keyword evidence="5" id="KW-0732">Signal</keyword>
<evidence type="ECO:0000256" key="2">
    <source>
        <dbReference type="ARBA" id="ARBA00022487"/>
    </source>
</evidence>
<dbReference type="SUPFAM" id="SSF53474">
    <property type="entry name" value="alpha/beta-Hydrolases"/>
    <property type="match status" value="1"/>
</dbReference>
<keyword evidence="3 5" id="KW-0378">Hydrolase</keyword>
<dbReference type="ESTHER" id="9euca-a0a0p4wiu0">
    <property type="family name" value="Carb_B_Arthropoda"/>
</dbReference>
<dbReference type="InterPro" id="IPR050309">
    <property type="entry name" value="Type-B_Carboxylest/Lipase"/>
</dbReference>
<keyword evidence="2" id="KW-0719">Serine esterase</keyword>
<evidence type="ECO:0000313" key="7">
    <source>
        <dbReference type="EMBL" id="JAI63932.1"/>
    </source>
</evidence>
<name>A0A0P4WIU0_SCYOL</name>
<evidence type="ECO:0000256" key="1">
    <source>
        <dbReference type="ARBA" id="ARBA00005964"/>
    </source>
</evidence>
<evidence type="ECO:0000256" key="4">
    <source>
        <dbReference type="ARBA" id="ARBA00023180"/>
    </source>
</evidence>
<dbReference type="EMBL" id="GDRN01070123">
    <property type="protein sequence ID" value="JAI63932.1"/>
    <property type="molecule type" value="Transcribed_RNA"/>
</dbReference>
<dbReference type="InterPro" id="IPR019819">
    <property type="entry name" value="Carboxylesterase_B_CS"/>
</dbReference>
<feature type="domain" description="Carboxylesterase type B" evidence="6">
    <location>
        <begin position="28"/>
        <end position="533"/>
    </location>
</feature>
<accession>A0A0P4WIU0</accession>
<dbReference type="Pfam" id="PF00135">
    <property type="entry name" value="COesterase"/>
    <property type="match status" value="1"/>
</dbReference>
<dbReference type="InterPro" id="IPR029058">
    <property type="entry name" value="AB_hydrolase_fold"/>
</dbReference>
<evidence type="ECO:0000256" key="3">
    <source>
        <dbReference type="ARBA" id="ARBA00022801"/>
    </source>
</evidence>
<dbReference type="PROSITE" id="PS00122">
    <property type="entry name" value="CARBOXYLESTERASE_B_1"/>
    <property type="match status" value="1"/>
</dbReference>
<dbReference type="InterPro" id="IPR002018">
    <property type="entry name" value="CarbesteraseB"/>
</dbReference>
<evidence type="ECO:0000256" key="5">
    <source>
        <dbReference type="RuleBase" id="RU361235"/>
    </source>
</evidence>
<organism evidence="7">
    <name type="scientific">Scylla olivacea</name>
    <name type="common">Orange mud crab</name>
    <name type="synonym">Cancer olivacea</name>
    <dbReference type="NCBI Taxonomy" id="85551"/>
    <lineage>
        <taxon>Eukaryota</taxon>
        <taxon>Metazoa</taxon>
        <taxon>Ecdysozoa</taxon>
        <taxon>Arthropoda</taxon>
        <taxon>Crustacea</taxon>
        <taxon>Multicrustacea</taxon>
        <taxon>Malacostraca</taxon>
        <taxon>Eumalacostraca</taxon>
        <taxon>Eucarida</taxon>
        <taxon>Decapoda</taxon>
        <taxon>Pleocyemata</taxon>
        <taxon>Brachyura</taxon>
        <taxon>Eubrachyura</taxon>
        <taxon>Portunoidea</taxon>
        <taxon>Portunidae</taxon>
        <taxon>Portuninae</taxon>
        <taxon>Scylla</taxon>
    </lineage>
</organism>
<feature type="chain" id="PRO_5005963059" description="Carboxylic ester hydrolase" evidence="5">
    <location>
        <begin position="18"/>
        <end position="563"/>
    </location>
</feature>
<proteinExistence type="inferred from homology"/>
<feature type="signal peptide" evidence="5">
    <location>
        <begin position="1"/>
        <end position="17"/>
    </location>
</feature>
<evidence type="ECO:0000259" key="6">
    <source>
        <dbReference type="Pfam" id="PF00135"/>
    </source>
</evidence>
<dbReference type="GO" id="GO:0052689">
    <property type="term" value="F:carboxylic ester hydrolase activity"/>
    <property type="evidence" value="ECO:0007669"/>
    <property type="project" value="UniProtKB-KW"/>
</dbReference>
<dbReference type="EC" id="3.1.1.-" evidence="5"/>